<evidence type="ECO:0000313" key="2">
    <source>
        <dbReference type="Proteomes" id="UP001165960"/>
    </source>
</evidence>
<reference evidence="1" key="1">
    <citation type="submission" date="2022-04" db="EMBL/GenBank/DDBJ databases">
        <title>Genome of the entomopathogenic fungus Entomophthora muscae.</title>
        <authorList>
            <person name="Elya C."/>
            <person name="Lovett B.R."/>
            <person name="Lee E."/>
            <person name="Macias A.M."/>
            <person name="Hajek A.E."/>
            <person name="De Bivort B.L."/>
            <person name="Kasson M.T."/>
            <person name="De Fine Licht H.H."/>
            <person name="Stajich J.E."/>
        </authorList>
    </citation>
    <scope>NUCLEOTIDE SEQUENCE</scope>
    <source>
        <strain evidence="1">Berkeley</strain>
    </source>
</reference>
<protein>
    <submittedName>
        <fullName evidence="1">Co-chaperone</fullName>
    </submittedName>
</protein>
<keyword evidence="2" id="KW-1185">Reference proteome</keyword>
<proteinExistence type="predicted"/>
<comment type="caution">
    <text evidence="1">The sequence shown here is derived from an EMBL/GenBank/DDBJ whole genome shotgun (WGS) entry which is preliminary data.</text>
</comment>
<gene>
    <name evidence="1" type="primary">AHA1_2</name>
    <name evidence="1" type="ORF">DSO57_1028435</name>
</gene>
<dbReference type="Proteomes" id="UP001165960">
    <property type="component" value="Unassembled WGS sequence"/>
</dbReference>
<organism evidence="1 2">
    <name type="scientific">Entomophthora muscae</name>
    <dbReference type="NCBI Taxonomy" id="34485"/>
    <lineage>
        <taxon>Eukaryota</taxon>
        <taxon>Fungi</taxon>
        <taxon>Fungi incertae sedis</taxon>
        <taxon>Zoopagomycota</taxon>
        <taxon>Entomophthoromycotina</taxon>
        <taxon>Entomophthoromycetes</taxon>
        <taxon>Entomophthorales</taxon>
        <taxon>Entomophthoraceae</taxon>
        <taxon>Entomophthora</taxon>
    </lineage>
</organism>
<dbReference type="EMBL" id="QTSX02002310">
    <property type="protein sequence ID" value="KAJ9076210.1"/>
    <property type="molecule type" value="Genomic_DNA"/>
</dbReference>
<sequence>MVLKLCWKGTSADGTEAEGRITIPEVAHDTDPSDYVFEITVDSDSRAKDPIRQVVRTFLSAEIKQVFASFTKDLIDSHSKDVYIDPSQLGTPSHSATSSAISQPEPLKKTGSSASAPKVSESPSAPINTCTLKDTIEFVASGMDVFQALTDPTLVSIWTRSPATISKDIDSNFSLFGGNIQGTVKELVPGKKIVQKWRTNNWPAGHYSTVTILLEEQSGSVNLILEQDGVPVGELDITRRNWAQFYWNSIKSTFGYGATL</sequence>
<name>A0ACC2TNA9_9FUNG</name>
<evidence type="ECO:0000313" key="1">
    <source>
        <dbReference type="EMBL" id="KAJ9076210.1"/>
    </source>
</evidence>
<accession>A0ACC2TNA9</accession>